<dbReference type="InterPro" id="IPR036909">
    <property type="entry name" value="Cyt_c-like_dom_sf"/>
</dbReference>
<dbReference type="InterPro" id="IPR009056">
    <property type="entry name" value="Cyt_c-like_dom"/>
</dbReference>
<protein>
    <recommendedName>
        <fullName evidence="13">SoxAX cytochrome complex subunit A</fullName>
        <ecNumber evidence="13">2.8.5.2</ecNumber>
    </recommendedName>
    <alternativeName>
        <fullName evidence="13">Protein SoxA</fullName>
    </alternativeName>
    <alternativeName>
        <fullName evidence="13">Sulfur oxidizing protein A</fullName>
    </alternativeName>
    <alternativeName>
        <fullName evidence="13">Thiosulfate-oxidizing multienzyme system protein SoxA</fullName>
    </alternativeName>
</protein>
<keyword evidence="8 13" id="KW-0249">Electron transport</keyword>
<dbReference type="InterPro" id="IPR025710">
    <property type="entry name" value="SoxA"/>
</dbReference>
<organism evidence="15 16">
    <name type="scientific">Thermus brockianus</name>
    <dbReference type="NCBI Taxonomy" id="56956"/>
    <lineage>
        <taxon>Bacteria</taxon>
        <taxon>Thermotogati</taxon>
        <taxon>Deinococcota</taxon>
        <taxon>Deinococci</taxon>
        <taxon>Thermales</taxon>
        <taxon>Thermaceae</taxon>
        <taxon>Thermus</taxon>
    </lineage>
</organism>
<gene>
    <name evidence="15" type="ORF">TbrSNM41_04850</name>
</gene>
<dbReference type="Proteomes" id="UP000831120">
    <property type="component" value="Chromosome"/>
</dbReference>
<accession>A0ABM7XHK1</accession>
<evidence type="ECO:0000313" key="15">
    <source>
        <dbReference type="EMBL" id="BDG15751.1"/>
    </source>
</evidence>
<keyword evidence="16" id="KW-1185">Reference proteome</keyword>
<evidence type="ECO:0000256" key="13">
    <source>
        <dbReference type="PIRNR" id="PIRNR038455"/>
    </source>
</evidence>
<evidence type="ECO:0000256" key="2">
    <source>
        <dbReference type="ARBA" id="ARBA00022448"/>
    </source>
</evidence>
<dbReference type="EMBL" id="AP025593">
    <property type="protein sequence ID" value="BDG15751.1"/>
    <property type="molecule type" value="Genomic_DNA"/>
</dbReference>
<evidence type="ECO:0000256" key="11">
    <source>
        <dbReference type="ARBA" id="ARBA00048077"/>
    </source>
</evidence>
<evidence type="ECO:0000256" key="1">
    <source>
        <dbReference type="ARBA" id="ARBA00004418"/>
    </source>
</evidence>
<comment type="catalytic activity">
    <reaction evidence="11 13">
        <text>L-cysteinyl-[SoxY protein] + thiosulfate + 2 Fe(III)-[cytochrome c] = S-sulfosulfanyl-L-cysteinyl-[SoxY protein] + 2 Fe(II)-[cytochrome c] + 2 H(+)</text>
        <dbReference type="Rhea" id="RHEA:56720"/>
        <dbReference type="Rhea" id="RHEA-COMP:10350"/>
        <dbReference type="Rhea" id="RHEA-COMP:14328"/>
        <dbReference type="Rhea" id="RHEA-COMP:14399"/>
        <dbReference type="Rhea" id="RHEA-COMP:14691"/>
        <dbReference type="ChEBI" id="CHEBI:15378"/>
        <dbReference type="ChEBI" id="CHEBI:29033"/>
        <dbReference type="ChEBI" id="CHEBI:29034"/>
        <dbReference type="ChEBI" id="CHEBI:29950"/>
        <dbReference type="ChEBI" id="CHEBI:33542"/>
        <dbReference type="ChEBI" id="CHEBI:139321"/>
        <dbReference type="EC" id="2.8.5.2"/>
    </reaction>
</comment>
<dbReference type="PIRSF" id="PIRSF038455">
    <property type="entry name" value="SoxA"/>
    <property type="match status" value="1"/>
</dbReference>
<reference evidence="15 16" key="1">
    <citation type="journal article" date="2022" name="Microbiol. Resour. Announc.">
        <title>Complete Genome Sequences of Thermus Strains Isolated from Senami Hot Spring in Japan.</title>
        <authorList>
            <person name="Miyazaki K."/>
        </authorList>
    </citation>
    <scope>NUCLEOTIDE SEQUENCE [LARGE SCALE GENOMIC DNA]</scope>
    <source>
        <strain evidence="15 16">SNM4-1</strain>
    </source>
</reference>
<evidence type="ECO:0000256" key="4">
    <source>
        <dbReference type="ARBA" id="ARBA00022679"/>
    </source>
</evidence>
<comment type="catalytic activity">
    <reaction evidence="12 13">
        <text>S-sulfanyl-L-cysteinyl-[SoxY protein] + thiosulfate + 2 Fe(III)-[cytochrome c] = S-(2-sulfodisulfanyl)-L-cysteinyl-[SoxY protein] + 2 Fe(II)-[cytochrome c] + 2 H(+)</text>
        <dbReference type="Rhea" id="RHEA:51224"/>
        <dbReference type="Rhea" id="RHEA-COMP:10350"/>
        <dbReference type="Rhea" id="RHEA-COMP:14399"/>
        <dbReference type="Rhea" id="RHEA-COMP:14689"/>
        <dbReference type="Rhea" id="RHEA-COMP:14690"/>
        <dbReference type="ChEBI" id="CHEBI:15378"/>
        <dbReference type="ChEBI" id="CHEBI:29033"/>
        <dbReference type="ChEBI" id="CHEBI:29034"/>
        <dbReference type="ChEBI" id="CHEBI:33542"/>
        <dbReference type="ChEBI" id="CHEBI:61963"/>
        <dbReference type="ChEBI" id="CHEBI:140664"/>
        <dbReference type="EC" id="2.8.5.2"/>
    </reaction>
</comment>
<keyword evidence="3 13" id="KW-0349">Heme</keyword>
<comment type="subcellular location">
    <subcellularLocation>
        <location evidence="1 13">Periplasm</location>
    </subcellularLocation>
</comment>
<dbReference type="SUPFAM" id="SSF46626">
    <property type="entry name" value="Cytochrome c"/>
    <property type="match status" value="2"/>
</dbReference>
<feature type="domain" description="Cytochrome c" evidence="14">
    <location>
        <begin position="161"/>
        <end position="245"/>
    </location>
</feature>
<evidence type="ECO:0000313" key="16">
    <source>
        <dbReference type="Proteomes" id="UP000831120"/>
    </source>
</evidence>
<dbReference type="Gene3D" id="1.10.760.10">
    <property type="entry name" value="Cytochrome c-like domain"/>
    <property type="match status" value="2"/>
</dbReference>
<keyword evidence="9 13" id="KW-0408">Iron</keyword>
<dbReference type="NCBIfam" id="TIGR04484">
    <property type="entry name" value="thiosulf_SoxA"/>
    <property type="match status" value="1"/>
</dbReference>
<keyword evidence="7 13" id="KW-0574">Periplasm</keyword>
<dbReference type="Pfam" id="PF21342">
    <property type="entry name" value="SoxA-TsdA_cyt-c"/>
    <property type="match status" value="2"/>
</dbReference>
<evidence type="ECO:0000256" key="5">
    <source>
        <dbReference type="ARBA" id="ARBA00022723"/>
    </source>
</evidence>
<feature type="domain" description="Cytochrome c" evidence="14">
    <location>
        <begin position="58"/>
        <end position="145"/>
    </location>
</feature>
<dbReference type="RefSeq" id="WP_244363244.1">
    <property type="nucleotide sequence ID" value="NZ_AP025593.1"/>
</dbReference>
<name>A0ABM7XHK1_THEBO</name>
<evidence type="ECO:0000256" key="12">
    <source>
        <dbReference type="ARBA" id="ARBA00048423"/>
    </source>
</evidence>
<comment type="subunit">
    <text evidence="13">Heterodimer of SoxA and SoxX.</text>
</comment>
<evidence type="ECO:0000256" key="8">
    <source>
        <dbReference type="ARBA" id="ARBA00022982"/>
    </source>
</evidence>
<dbReference type="EC" id="2.8.5.2" evidence="13"/>
<evidence type="ECO:0000259" key="14">
    <source>
        <dbReference type="Pfam" id="PF21342"/>
    </source>
</evidence>
<keyword evidence="6" id="KW-0732">Signal</keyword>
<evidence type="ECO:0000256" key="6">
    <source>
        <dbReference type="ARBA" id="ARBA00022729"/>
    </source>
</evidence>
<evidence type="ECO:0000256" key="7">
    <source>
        <dbReference type="ARBA" id="ARBA00022764"/>
    </source>
</evidence>
<evidence type="ECO:0000256" key="9">
    <source>
        <dbReference type="ARBA" id="ARBA00023004"/>
    </source>
</evidence>
<keyword evidence="4 13" id="KW-0808">Transferase</keyword>
<comment type="similarity">
    <text evidence="10 13">Belongs to the SoxA family.</text>
</comment>
<evidence type="ECO:0000256" key="3">
    <source>
        <dbReference type="ARBA" id="ARBA00022617"/>
    </source>
</evidence>
<keyword evidence="5 13" id="KW-0479">Metal-binding</keyword>
<sequence length="266" mass="30404">MRRKRLLLLGLAALGVLGGFWAYTQGQKPLDPFEEAMRQRQMYLETFGVLPGELFVEEGKELFFRKGPSGKTLEACDFGKGPGVLEGVYAILPKYFPDTKRVEDLETRVYTCMQRVQGFKPEEIKRDEVKAITAYIASFSSKAKIQVVPKHPVELAMYNLGRELWYQRAGARDMSCAVCHEQYAGQRVRLSPVRSPKEGLGNEWPAYRFEADKLYTMEDRIAFCYESIAIPAPEFYSEPYIALTLYMLAEATKAGHSFEELPFFTR</sequence>
<proteinExistence type="inferred from homology"/>
<keyword evidence="2 13" id="KW-0813">Transport</keyword>
<evidence type="ECO:0000256" key="10">
    <source>
        <dbReference type="ARBA" id="ARBA00025746"/>
    </source>
</evidence>